<keyword evidence="1" id="KW-0677">Repeat</keyword>
<dbReference type="SUPFAM" id="SSF52540">
    <property type="entry name" value="P-loop containing nucleoside triphosphate hydrolases"/>
    <property type="match status" value="1"/>
</dbReference>
<comment type="caution">
    <text evidence="3">The sequence shown here is derived from an EMBL/GenBank/DDBJ whole genome shotgun (WGS) entry which is preliminary data.</text>
</comment>
<proteinExistence type="predicted"/>
<dbReference type="InterPro" id="IPR056884">
    <property type="entry name" value="NPHP3-like_N"/>
</dbReference>
<evidence type="ECO:0000313" key="4">
    <source>
        <dbReference type="Proteomes" id="UP000738349"/>
    </source>
</evidence>
<protein>
    <submittedName>
        <fullName evidence="3">Vegetative incompatibility protein het-e-1</fullName>
    </submittedName>
</protein>
<dbReference type="OrthoDB" id="194358at2759"/>
<dbReference type="Proteomes" id="UP000738349">
    <property type="component" value="Unassembled WGS sequence"/>
</dbReference>
<sequence length="415" mass="47228">MDPVSVVNSVIAFIQIADRVIRACKQCIDAVKDAPKEMQMILGETISLRAIIESLNSVNLHTNTIQLVPSLFAPLGPVEACRRCLSQLEGLVPQEQPQRALQGKRKITLVELAWPLKESKARRLMAEISQHKATLLLAMTGDMMHDIKEIRSGVQRVEDTLTDTQRQDIIRWIERTNPSALHNAAFRKHETHTCTWILQTPEWKSWINTAQSMRLLWIHGIPGSGKTVLASFIIEEIQKSYAGNDEVGHAYYYCHFSHNQDEAMPFLRWAIAKLCRQRKWIPQQLKTLHDDGCDPTIPQLEDVLEAICARFSSVYLIIDAMDESNPRGDFLTVIATLANDKRFSNVRILATSRLYLDIERTLASCSMPLSMSNSLVERDIREFVRTKLASSHLMRRWSNIWDDIEDSLVAGARGM</sequence>
<dbReference type="PANTHER" id="PTHR10039">
    <property type="entry name" value="AMELOGENIN"/>
    <property type="match status" value="1"/>
</dbReference>
<feature type="domain" description="Nephrocystin 3-like N-terminal" evidence="2">
    <location>
        <begin position="193"/>
        <end position="353"/>
    </location>
</feature>
<dbReference type="Gene3D" id="3.40.50.300">
    <property type="entry name" value="P-loop containing nucleotide triphosphate hydrolases"/>
    <property type="match status" value="1"/>
</dbReference>
<dbReference type="PANTHER" id="PTHR10039:SF16">
    <property type="entry name" value="GPI INOSITOL-DEACYLASE"/>
    <property type="match status" value="1"/>
</dbReference>
<dbReference type="AlphaFoldDB" id="A0A9P9FMK4"/>
<keyword evidence="4" id="KW-1185">Reference proteome</keyword>
<dbReference type="EMBL" id="JAGMUV010000003">
    <property type="protein sequence ID" value="KAH7165318.1"/>
    <property type="molecule type" value="Genomic_DNA"/>
</dbReference>
<dbReference type="Pfam" id="PF24883">
    <property type="entry name" value="NPHP3_N"/>
    <property type="match status" value="1"/>
</dbReference>
<organism evidence="3 4">
    <name type="scientific">Dactylonectria macrodidyma</name>
    <dbReference type="NCBI Taxonomy" id="307937"/>
    <lineage>
        <taxon>Eukaryota</taxon>
        <taxon>Fungi</taxon>
        <taxon>Dikarya</taxon>
        <taxon>Ascomycota</taxon>
        <taxon>Pezizomycotina</taxon>
        <taxon>Sordariomycetes</taxon>
        <taxon>Hypocreomycetidae</taxon>
        <taxon>Hypocreales</taxon>
        <taxon>Nectriaceae</taxon>
        <taxon>Dactylonectria</taxon>
    </lineage>
</organism>
<evidence type="ECO:0000256" key="1">
    <source>
        <dbReference type="ARBA" id="ARBA00022737"/>
    </source>
</evidence>
<accession>A0A9P9FMK4</accession>
<dbReference type="InterPro" id="IPR027417">
    <property type="entry name" value="P-loop_NTPase"/>
</dbReference>
<evidence type="ECO:0000313" key="3">
    <source>
        <dbReference type="EMBL" id="KAH7165318.1"/>
    </source>
</evidence>
<name>A0A9P9FMK4_9HYPO</name>
<gene>
    <name evidence="3" type="ORF">EDB81DRAFT_640104</name>
</gene>
<reference evidence="3" key="1">
    <citation type="journal article" date="2021" name="Nat. Commun.">
        <title>Genetic determinants of endophytism in the Arabidopsis root mycobiome.</title>
        <authorList>
            <person name="Mesny F."/>
            <person name="Miyauchi S."/>
            <person name="Thiergart T."/>
            <person name="Pickel B."/>
            <person name="Atanasova L."/>
            <person name="Karlsson M."/>
            <person name="Huettel B."/>
            <person name="Barry K.W."/>
            <person name="Haridas S."/>
            <person name="Chen C."/>
            <person name="Bauer D."/>
            <person name="Andreopoulos W."/>
            <person name="Pangilinan J."/>
            <person name="LaButti K."/>
            <person name="Riley R."/>
            <person name="Lipzen A."/>
            <person name="Clum A."/>
            <person name="Drula E."/>
            <person name="Henrissat B."/>
            <person name="Kohler A."/>
            <person name="Grigoriev I.V."/>
            <person name="Martin F.M."/>
            <person name="Hacquard S."/>
        </authorList>
    </citation>
    <scope>NUCLEOTIDE SEQUENCE</scope>
    <source>
        <strain evidence="3">MPI-CAGE-AT-0147</strain>
    </source>
</reference>
<evidence type="ECO:0000259" key="2">
    <source>
        <dbReference type="Pfam" id="PF24883"/>
    </source>
</evidence>